<dbReference type="EMBL" id="HBIR01056503">
    <property type="protein sequence ID" value="CAE0593714.1"/>
    <property type="molecule type" value="Transcribed_RNA"/>
</dbReference>
<organism evidence="3">
    <name type="scientific">Emiliania huxleyi</name>
    <name type="common">Coccolithophore</name>
    <name type="synonym">Pontosphaera huxleyi</name>
    <dbReference type="NCBI Taxonomy" id="2903"/>
    <lineage>
        <taxon>Eukaryota</taxon>
        <taxon>Haptista</taxon>
        <taxon>Haptophyta</taxon>
        <taxon>Prymnesiophyceae</taxon>
        <taxon>Isochrysidales</taxon>
        <taxon>Noelaerhabdaceae</taxon>
        <taxon>Emiliania</taxon>
    </lineage>
</organism>
<evidence type="ECO:0000256" key="1">
    <source>
        <dbReference type="SAM" id="MobiDB-lite"/>
    </source>
</evidence>
<feature type="transmembrane region" description="Helical" evidence="2">
    <location>
        <begin position="116"/>
        <end position="142"/>
    </location>
</feature>
<evidence type="ECO:0000313" key="3">
    <source>
        <dbReference type="EMBL" id="CAE0593714.1"/>
    </source>
</evidence>
<sequence length="382" mass="41480">MKRTPPAAAVRDGTATSRRRGAEAADRLRVLDSNMDSLLLCSMAICGFCGWGWYLFDMGTSDFRIGLDAAGTSDSCSWKPQLEALDRLIPFLLIVRAATLPHLWHTLGAQPRRWMVALLTPACIGFLFALVLPLAWVTALVLQPGLQSVFNFNATLQQWPTDCAVNRPFHGLLQARMWALFTGLWMETTMVIQTTRSFTRPASFGKSGAATSLVPLILGMFMGPLQPLAFEGIDAQCPDTARLIAYIVIAIGSNGIKLALRLHSSLIPAAVASPSPLSRSRALQAWLATSLVEILSLEAILCTAVELRSGPPFDDMCGAGSKEFFFPRLRGFVYFEYAQLVITALWVQGCWQRQGGATARSSTGGIANVAPAKSDMPRGERG</sequence>
<accession>A0A7S3TVG9</accession>
<evidence type="ECO:0000256" key="2">
    <source>
        <dbReference type="SAM" id="Phobius"/>
    </source>
</evidence>
<keyword evidence="2" id="KW-1133">Transmembrane helix</keyword>
<protein>
    <submittedName>
        <fullName evidence="3">Uncharacterized protein</fullName>
    </submittedName>
</protein>
<feature type="region of interest" description="Disordered" evidence="1">
    <location>
        <begin position="357"/>
        <end position="382"/>
    </location>
</feature>
<reference evidence="3" key="1">
    <citation type="submission" date="2021-01" db="EMBL/GenBank/DDBJ databases">
        <authorList>
            <person name="Corre E."/>
            <person name="Pelletier E."/>
            <person name="Niang G."/>
            <person name="Scheremetjew M."/>
            <person name="Finn R."/>
            <person name="Kale V."/>
            <person name="Holt S."/>
            <person name="Cochrane G."/>
            <person name="Meng A."/>
            <person name="Brown T."/>
            <person name="Cohen L."/>
        </authorList>
    </citation>
    <scope>NUCLEOTIDE SEQUENCE</scope>
    <source>
        <strain evidence="3">379</strain>
    </source>
</reference>
<gene>
    <name evidence="3" type="ORF">EHUX00137_LOCUS43995</name>
</gene>
<keyword evidence="2" id="KW-0472">Membrane</keyword>
<proteinExistence type="predicted"/>
<feature type="transmembrane region" description="Helical" evidence="2">
    <location>
        <begin position="88"/>
        <end position="104"/>
    </location>
</feature>
<dbReference type="AlphaFoldDB" id="A0A7S3TVG9"/>
<name>A0A7S3TVG9_EMIHU</name>
<feature type="transmembrane region" description="Helical" evidence="2">
    <location>
        <begin position="37"/>
        <end position="56"/>
    </location>
</feature>
<feature type="region of interest" description="Disordered" evidence="1">
    <location>
        <begin position="1"/>
        <end position="20"/>
    </location>
</feature>
<keyword evidence="2" id="KW-0812">Transmembrane</keyword>